<name>A0A2N9IKG0_FAGSY</name>
<feature type="compositionally biased region" description="Low complexity" evidence="1">
    <location>
        <begin position="87"/>
        <end position="102"/>
    </location>
</feature>
<feature type="compositionally biased region" description="Low complexity" evidence="1">
    <location>
        <begin position="1"/>
        <end position="12"/>
    </location>
</feature>
<evidence type="ECO:0000313" key="4">
    <source>
        <dbReference type="EMBL" id="SPD26146.1"/>
    </source>
</evidence>
<dbReference type="EMBL" id="OIVN01006146">
    <property type="protein sequence ID" value="SPD26146.1"/>
    <property type="molecule type" value="Genomic_DNA"/>
</dbReference>
<feature type="compositionally biased region" description="Polar residues" evidence="1">
    <location>
        <begin position="13"/>
        <end position="41"/>
    </location>
</feature>
<proteinExistence type="predicted"/>
<feature type="domain" description="Retroviral polymerase SH3-like" evidence="3">
    <location>
        <begin position="204"/>
        <end position="237"/>
    </location>
</feature>
<feature type="region of interest" description="Disordered" evidence="1">
    <location>
        <begin position="263"/>
        <end position="287"/>
    </location>
</feature>
<dbReference type="InterPro" id="IPR013103">
    <property type="entry name" value="RVT_2"/>
</dbReference>
<evidence type="ECO:0000259" key="2">
    <source>
        <dbReference type="Pfam" id="PF07727"/>
    </source>
</evidence>
<organism evidence="4">
    <name type="scientific">Fagus sylvatica</name>
    <name type="common">Beechnut</name>
    <dbReference type="NCBI Taxonomy" id="28930"/>
    <lineage>
        <taxon>Eukaryota</taxon>
        <taxon>Viridiplantae</taxon>
        <taxon>Streptophyta</taxon>
        <taxon>Embryophyta</taxon>
        <taxon>Tracheophyta</taxon>
        <taxon>Spermatophyta</taxon>
        <taxon>Magnoliopsida</taxon>
        <taxon>eudicotyledons</taxon>
        <taxon>Gunneridae</taxon>
        <taxon>Pentapetalae</taxon>
        <taxon>rosids</taxon>
        <taxon>fabids</taxon>
        <taxon>Fagales</taxon>
        <taxon>Fagaceae</taxon>
        <taxon>Fagus</taxon>
    </lineage>
</organism>
<sequence>MSSSSSSTTKSSNISVPAQSSSLLTPSNNLQLKLTKDNSLLENHHSPEFPLPTLPPPPAYSQRGRGPSSLTNRGSQNRGHSHRNSSRGRTNGGSSQFFSTSPSGSHPFYQICLKPGHIAPSCWHRFEQNFQATTSSSSQAYVAATNSPVDQVWYPDTGATNHMIADLANLNLSVEDYTRKDQVHVGNGQGSILRSHPPQRQDLNHKGYRCLDPSTNRIYIARNVVFDEKNFPFKPHSKSCSSSLRSTQAISIPNIWSSPPIQSILPTHAPTHPLSQSSPVSTSQSLQHTPIQPIIPTHAQTPHLSQSSPMSSTPIPPPQSPITNVNIQAQSHDTRPSQHPMQTRSHANIVKLKQMFPGLVKYPLSKALLTVQDSLPHEPNCCTEAAKHPEWRKAMNTEFSALLKNRTWTLVPPKPHQNLVGCKWVFRVKRHADETIERYKARLVAKGFHQRHGIDYNNTFSPVIKPITIRTVLSIVVSSNWIIRQLDVTNAFLHGLLSEDVYMSI</sequence>
<dbReference type="Pfam" id="PF25597">
    <property type="entry name" value="SH3_retrovirus"/>
    <property type="match status" value="1"/>
</dbReference>
<evidence type="ECO:0000259" key="3">
    <source>
        <dbReference type="Pfam" id="PF25597"/>
    </source>
</evidence>
<dbReference type="InterPro" id="IPR057670">
    <property type="entry name" value="SH3_retrovirus"/>
</dbReference>
<dbReference type="InterPro" id="IPR043502">
    <property type="entry name" value="DNA/RNA_pol_sf"/>
</dbReference>
<evidence type="ECO:0000256" key="1">
    <source>
        <dbReference type="SAM" id="MobiDB-lite"/>
    </source>
</evidence>
<feature type="region of interest" description="Disordered" evidence="1">
    <location>
        <begin position="299"/>
        <end position="324"/>
    </location>
</feature>
<accession>A0A2N9IKG0</accession>
<dbReference type="AlphaFoldDB" id="A0A2N9IKG0"/>
<reference evidence="4" key="1">
    <citation type="submission" date="2018-02" db="EMBL/GenBank/DDBJ databases">
        <authorList>
            <person name="Cohen D.B."/>
            <person name="Kent A.D."/>
        </authorList>
    </citation>
    <scope>NUCLEOTIDE SEQUENCE</scope>
</reference>
<gene>
    <name evidence="4" type="ORF">FSB_LOCUS54028</name>
</gene>
<feature type="compositionally biased region" description="Low complexity" evidence="1">
    <location>
        <begin position="273"/>
        <end position="287"/>
    </location>
</feature>
<feature type="compositionally biased region" description="Pro residues" evidence="1">
    <location>
        <begin position="49"/>
        <end position="59"/>
    </location>
</feature>
<dbReference type="SUPFAM" id="SSF56672">
    <property type="entry name" value="DNA/RNA polymerases"/>
    <property type="match status" value="1"/>
</dbReference>
<protein>
    <submittedName>
        <fullName evidence="4">Uncharacterized protein</fullName>
    </submittedName>
</protein>
<feature type="domain" description="Reverse transcriptase Ty1/copia-type" evidence="2">
    <location>
        <begin position="405"/>
        <end position="503"/>
    </location>
</feature>
<feature type="region of interest" description="Disordered" evidence="1">
    <location>
        <begin position="1"/>
        <end position="102"/>
    </location>
</feature>
<dbReference type="Pfam" id="PF07727">
    <property type="entry name" value="RVT_2"/>
    <property type="match status" value="1"/>
</dbReference>